<evidence type="ECO:0000256" key="6">
    <source>
        <dbReference type="ARBA" id="ARBA00022723"/>
    </source>
</evidence>
<evidence type="ECO:0000256" key="7">
    <source>
        <dbReference type="ARBA" id="ARBA00022842"/>
    </source>
</evidence>
<evidence type="ECO:0000256" key="4">
    <source>
        <dbReference type="ARBA" id="ARBA00012458"/>
    </source>
</evidence>
<proteinExistence type="inferred from homology"/>
<dbReference type="PANTHER" id="PTHR20941:SF1">
    <property type="entry name" value="FOLIC ACID SYNTHESIS PROTEIN FOL1"/>
    <property type="match status" value="1"/>
</dbReference>
<reference evidence="11 12" key="1">
    <citation type="submission" date="2020-04" db="EMBL/GenBank/DDBJ databases">
        <authorList>
            <person name="De Canck E."/>
        </authorList>
    </citation>
    <scope>NUCLEOTIDE SEQUENCE [LARGE SCALE GENOMIC DNA]</scope>
    <source>
        <strain evidence="11 12">LMG 29739</strain>
    </source>
</reference>
<keyword evidence="8 9" id="KW-0289">Folate biosynthesis</keyword>
<dbReference type="GO" id="GO:0046654">
    <property type="term" value="P:tetrahydrofolate biosynthetic process"/>
    <property type="evidence" value="ECO:0007669"/>
    <property type="project" value="UniProtKB-UniPathway"/>
</dbReference>
<dbReference type="GO" id="GO:0004156">
    <property type="term" value="F:dihydropteroate synthase activity"/>
    <property type="evidence" value="ECO:0007669"/>
    <property type="project" value="UniProtKB-EC"/>
</dbReference>
<dbReference type="Pfam" id="PF00809">
    <property type="entry name" value="Pterin_bind"/>
    <property type="match status" value="1"/>
</dbReference>
<dbReference type="Proteomes" id="UP000494329">
    <property type="component" value="Unassembled WGS sequence"/>
</dbReference>
<gene>
    <name evidence="11" type="primary">folP</name>
    <name evidence="11" type="ORF">LMG29739_00664</name>
</gene>
<dbReference type="PROSITE" id="PS00793">
    <property type="entry name" value="DHPS_2"/>
    <property type="match status" value="1"/>
</dbReference>
<accession>A0A6J5D6I9</accession>
<keyword evidence="6 9" id="KW-0479">Metal-binding</keyword>
<dbReference type="InterPro" id="IPR045031">
    <property type="entry name" value="DHP_synth-like"/>
</dbReference>
<dbReference type="PANTHER" id="PTHR20941">
    <property type="entry name" value="FOLATE SYNTHESIS PROTEINS"/>
    <property type="match status" value="1"/>
</dbReference>
<comment type="cofactor">
    <cofactor evidence="2 9">
        <name>Mg(2+)</name>
        <dbReference type="ChEBI" id="CHEBI:18420"/>
    </cofactor>
</comment>
<dbReference type="NCBIfam" id="TIGR01496">
    <property type="entry name" value="DHPS"/>
    <property type="match status" value="1"/>
</dbReference>
<dbReference type="AlphaFoldDB" id="A0A6J5D6I9"/>
<dbReference type="GO" id="GO:0046656">
    <property type="term" value="P:folic acid biosynthetic process"/>
    <property type="evidence" value="ECO:0007669"/>
    <property type="project" value="UniProtKB-KW"/>
</dbReference>
<dbReference type="PROSITE" id="PS50972">
    <property type="entry name" value="PTERIN_BINDING"/>
    <property type="match status" value="1"/>
</dbReference>
<feature type="domain" description="Pterin-binding" evidence="10">
    <location>
        <begin position="41"/>
        <end position="297"/>
    </location>
</feature>
<keyword evidence="5 9" id="KW-0808">Transferase</keyword>
<dbReference type="GO" id="GO:0046872">
    <property type="term" value="F:metal ion binding"/>
    <property type="evidence" value="ECO:0007669"/>
    <property type="project" value="UniProtKB-KW"/>
</dbReference>
<evidence type="ECO:0000256" key="5">
    <source>
        <dbReference type="ARBA" id="ARBA00022679"/>
    </source>
</evidence>
<comment type="similarity">
    <text evidence="9">Belongs to the DHPS family.</text>
</comment>
<sequence>MSVQPVYPTSSICRFVSTHASSQGRPEPLQCGRFTLSFERPLVMGILNVTPDSFSDGGNFVARGDALRQAERMLLDGADLIDIGGESTRPGALPVATDEELARVIPLVEQLRDANVPLSVDTYKPEVMRAALAAGADMINDIWGFRMPGAIDAVRGSDCGLCVMHMLGEPRTMQASEPVYQDVVEDVRAFLAERTEALLQAGIARSRVSVDPGFGFGKTVKHNYTLLAHLADTAPRGEPPLPILAGLSRKSILSAVTGRGAPGERLAASIAAAVCAAAHGASIIRVHDVAQTVDALKIWSATCAAAHRS</sequence>
<evidence type="ECO:0000313" key="11">
    <source>
        <dbReference type="EMBL" id="CAB3749021.1"/>
    </source>
</evidence>
<comment type="pathway">
    <text evidence="3 9">Cofactor biosynthesis; tetrahydrofolate biosynthesis; 7,8-dihydrofolate from 2-amino-4-hydroxy-6-hydroxymethyl-7,8-dihydropteridine diphosphate and 4-aminobenzoate: step 1/2.</text>
</comment>
<evidence type="ECO:0000256" key="2">
    <source>
        <dbReference type="ARBA" id="ARBA00001946"/>
    </source>
</evidence>
<evidence type="ECO:0000259" key="10">
    <source>
        <dbReference type="PROSITE" id="PS50972"/>
    </source>
</evidence>
<evidence type="ECO:0000256" key="3">
    <source>
        <dbReference type="ARBA" id="ARBA00004763"/>
    </source>
</evidence>
<dbReference type="PROSITE" id="PS00792">
    <property type="entry name" value="DHPS_1"/>
    <property type="match status" value="1"/>
</dbReference>
<dbReference type="GO" id="GO:0005829">
    <property type="term" value="C:cytosol"/>
    <property type="evidence" value="ECO:0007669"/>
    <property type="project" value="TreeGrafter"/>
</dbReference>
<evidence type="ECO:0000313" key="12">
    <source>
        <dbReference type="Proteomes" id="UP000494329"/>
    </source>
</evidence>
<dbReference type="SUPFAM" id="SSF51717">
    <property type="entry name" value="Dihydropteroate synthetase-like"/>
    <property type="match status" value="1"/>
</dbReference>
<keyword evidence="7 9" id="KW-0460">Magnesium</keyword>
<evidence type="ECO:0000256" key="9">
    <source>
        <dbReference type="RuleBase" id="RU361205"/>
    </source>
</evidence>
<dbReference type="EC" id="2.5.1.15" evidence="4 9"/>
<evidence type="ECO:0000256" key="8">
    <source>
        <dbReference type="ARBA" id="ARBA00022909"/>
    </source>
</evidence>
<dbReference type="UniPathway" id="UPA00077">
    <property type="reaction ID" value="UER00156"/>
</dbReference>
<comment type="function">
    <text evidence="9">Catalyzes the condensation of para-aminobenzoate (pABA) with 6-hydroxymethyl-7,8-dihydropterin diphosphate (DHPt-PP) to form 7,8-dihydropteroate (H2Pte), the immediate precursor of folate derivatives.</text>
</comment>
<comment type="catalytic activity">
    <reaction evidence="1">
        <text>(7,8-dihydropterin-6-yl)methyl diphosphate + 4-aminobenzoate = 7,8-dihydropteroate + diphosphate</text>
        <dbReference type="Rhea" id="RHEA:19949"/>
        <dbReference type="ChEBI" id="CHEBI:17836"/>
        <dbReference type="ChEBI" id="CHEBI:17839"/>
        <dbReference type="ChEBI" id="CHEBI:33019"/>
        <dbReference type="ChEBI" id="CHEBI:72950"/>
        <dbReference type="EC" id="2.5.1.15"/>
    </reaction>
</comment>
<keyword evidence="12" id="KW-1185">Reference proteome</keyword>
<name>A0A6J5D6I9_9BURK</name>
<evidence type="ECO:0000256" key="1">
    <source>
        <dbReference type="ARBA" id="ARBA00000012"/>
    </source>
</evidence>
<dbReference type="InterPro" id="IPR011005">
    <property type="entry name" value="Dihydropteroate_synth-like_sf"/>
</dbReference>
<dbReference type="InterPro" id="IPR000489">
    <property type="entry name" value="Pterin-binding_dom"/>
</dbReference>
<dbReference type="Gene3D" id="3.20.20.20">
    <property type="entry name" value="Dihydropteroate synthase-like"/>
    <property type="match status" value="1"/>
</dbReference>
<protein>
    <recommendedName>
        <fullName evidence="4 9">Dihydropteroate synthase</fullName>
        <shortName evidence="9">DHPS</shortName>
        <ecNumber evidence="4 9">2.5.1.15</ecNumber>
    </recommendedName>
    <alternativeName>
        <fullName evidence="9">Dihydropteroate pyrophosphorylase</fullName>
    </alternativeName>
</protein>
<organism evidence="11 12">
    <name type="scientific">Paraburkholderia solisilvae</name>
    <dbReference type="NCBI Taxonomy" id="624376"/>
    <lineage>
        <taxon>Bacteria</taxon>
        <taxon>Pseudomonadati</taxon>
        <taxon>Pseudomonadota</taxon>
        <taxon>Betaproteobacteria</taxon>
        <taxon>Burkholderiales</taxon>
        <taxon>Burkholderiaceae</taxon>
        <taxon>Paraburkholderia</taxon>
    </lineage>
</organism>
<dbReference type="EMBL" id="CADIKF010000003">
    <property type="protein sequence ID" value="CAB3749021.1"/>
    <property type="molecule type" value="Genomic_DNA"/>
</dbReference>
<dbReference type="InterPro" id="IPR006390">
    <property type="entry name" value="DHP_synth_dom"/>
</dbReference>
<dbReference type="CDD" id="cd00739">
    <property type="entry name" value="DHPS"/>
    <property type="match status" value="1"/>
</dbReference>